<evidence type="ECO:0000256" key="3">
    <source>
        <dbReference type="ARBA" id="ARBA00022840"/>
    </source>
</evidence>
<dbReference type="SUPFAM" id="SSF52540">
    <property type="entry name" value="P-loop containing nucleoside triphosphate hydrolases"/>
    <property type="match status" value="2"/>
</dbReference>
<dbReference type="PROSITE" id="PS00871">
    <property type="entry name" value="CLPAB_2"/>
    <property type="match status" value="1"/>
</dbReference>
<sequence>MINKDLQIIITATVEDAIERGHQYLTVEHLLYAILHDDYGIEIIKNCGAEPEQIKRNLERFLEEQIPKKRGKGQAHPTLSFQRVMERTLNHVKSAEKKEADAGDFLAAIFLEEDTYAVNLLKSYGISRIDILNYVSHGIPKTGFEETVIKEEKKGDPLKSFTVELTEKARKGEIDPIIGRQNELERVIQVLSRRRKNNVILVGEPGVGKTAIVEGLALKIARQQVPSHLKNFKIYALDMGSLLAGTKYRGDFEARMKGLINSLYKIKNCILFIDEIHTIVGAGSASGSTVDASNLLKPVLIEGKIRCIGATTYEEYRNYFERDRALSRRFQKIDIMEPSEEETYEILKGLKGYYEEYHSVKYTDSALKAASHLSARYINERFLPDKAIDVIDEAGAMVRLYHSDNTLVDEKIIEQTVAKMARIPSQEVSSSEIDKLKNLERDLKSVIFGQDEAIETVVRVIKLAKAGLKEPSRPIGCFLFTGPTGVGKTELARQLAQKLGISFLRFDMSEYMEKHSVAKLIGAPPGYIGFEQGGLLTEQIRKNPHCVLLLDEIEKAHEEIFNILLQVMDYGTLTDNTGRKADLRNVILIMTSNIGAREMEKPAVGFGDRTSEQIKKTKEAVEKWFSPEFRNRLDATVTFNHLPEEIVLRIVDKFIKELNEQLASKNISVKITEKARQWLGRKGFDPKFGARPLQRIIQKEIKAPLVEEILFGRLNQGGVVTVDVSRDSLNFIFSDLCSDALHLK</sequence>
<keyword evidence="4 6" id="KW-0143">Chaperone</keyword>
<dbReference type="GO" id="GO:0008233">
    <property type="term" value="F:peptidase activity"/>
    <property type="evidence" value="ECO:0007669"/>
    <property type="project" value="UniProtKB-KW"/>
</dbReference>
<reference evidence="8" key="1">
    <citation type="journal article" date="2020" name="mSystems">
        <title>Genome- and Community-Level Interaction Insights into Carbon Utilization and Element Cycling Functions of Hydrothermarchaeota in Hydrothermal Sediment.</title>
        <authorList>
            <person name="Zhou Z."/>
            <person name="Liu Y."/>
            <person name="Xu W."/>
            <person name="Pan J."/>
            <person name="Luo Z.H."/>
            <person name="Li M."/>
        </authorList>
    </citation>
    <scope>NUCLEOTIDE SEQUENCE [LARGE SCALE GENOMIC DNA]</scope>
    <source>
        <strain evidence="8">SpSt-788</strain>
    </source>
</reference>
<feature type="domain" description="Clp R" evidence="7">
    <location>
        <begin position="1"/>
        <end position="142"/>
    </location>
</feature>
<dbReference type="InterPro" id="IPR027417">
    <property type="entry name" value="P-loop_NTPase"/>
</dbReference>
<dbReference type="Pfam" id="PF17871">
    <property type="entry name" value="AAA_lid_9"/>
    <property type="match status" value="1"/>
</dbReference>
<dbReference type="InterPro" id="IPR036628">
    <property type="entry name" value="Clp_N_dom_sf"/>
</dbReference>
<dbReference type="GO" id="GO:0043335">
    <property type="term" value="P:protein unfolding"/>
    <property type="evidence" value="ECO:0007669"/>
    <property type="project" value="InterPro"/>
</dbReference>
<dbReference type="SUPFAM" id="SSF81923">
    <property type="entry name" value="Double Clp-N motif"/>
    <property type="match status" value="1"/>
</dbReference>
<keyword evidence="8" id="KW-0378">Hydrolase</keyword>
<dbReference type="PANTHER" id="PTHR11638">
    <property type="entry name" value="ATP-DEPENDENT CLP PROTEASE"/>
    <property type="match status" value="1"/>
</dbReference>
<dbReference type="InterPro" id="IPR050130">
    <property type="entry name" value="ClpA_ClpB"/>
</dbReference>
<comment type="caution">
    <text evidence="8">The sequence shown here is derived from an EMBL/GenBank/DDBJ whole genome shotgun (WGS) entry which is preliminary data.</text>
</comment>
<dbReference type="Gene3D" id="1.10.8.60">
    <property type="match status" value="2"/>
</dbReference>
<evidence type="ECO:0000313" key="8">
    <source>
        <dbReference type="EMBL" id="HGG99371.1"/>
    </source>
</evidence>
<dbReference type="Gene3D" id="1.10.1780.10">
    <property type="entry name" value="Clp, N-terminal domain"/>
    <property type="match status" value="1"/>
</dbReference>
<dbReference type="PROSITE" id="PS00870">
    <property type="entry name" value="CLPAB_1"/>
    <property type="match status" value="1"/>
</dbReference>
<evidence type="ECO:0000256" key="1">
    <source>
        <dbReference type="ARBA" id="ARBA00022737"/>
    </source>
</evidence>
<dbReference type="InterPro" id="IPR004176">
    <property type="entry name" value="Clp_R_N"/>
</dbReference>
<gene>
    <name evidence="8" type="primary">clpA</name>
    <name evidence="8" type="ORF">ENV75_02830</name>
</gene>
<dbReference type="GO" id="GO:0005737">
    <property type="term" value="C:cytoplasm"/>
    <property type="evidence" value="ECO:0007669"/>
    <property type="project" value="TreeGrafter"/>
</dbReference>
<evidence type="ECO:0000259" key="7">
    <source>
        <dbReference type="PROSITE" id="PS51903"/>
    </source>
</evidence>
<dbReference type="Pfam" id="PF10431">
    <property type="entry name" value="ClpB_D2-small"/>
    <property type="match status" value="1"/>
</dbReference>
<keyword evidence="8" id="KW-0645">Protease</keyword>
<dbReference type="InterPro" id="IPR003593">
    <property type="entry name" value="AAA+_ATPase"/>
</dbReference>
<name>A0A7C4EPT8_9BACT</name>
<dbReference type="GO" id="GO:0016887">
    <property type="term" value="F:ATP hydrolysis activity"/>
    <property type="evidence" value="ECO:0007669"/>
    <property type="project" value="InterPro"/>
</dbReference>
<keyword evidence="3 6" id="KW-0067">ATP-binding</keyword>
<keyword evidence="2 6" id="KW-0547">Nucleotide-binding</keyword>
<dbReference type="CDD" id="cd19499">
    <property type="entry name" value="RecA-like_ClpB_Hsp104-like"/>
    <property type="match status" value="1"/>
</dbReference>
<keyword evidence="1 5" id="KW-0677">Repeat</keyword>
<dbReference type="InterPro" id="IPR018368">
    <property type="entry name" value="ClpA/B_CS1"/>
</dbReference>
<dbReference type="NCBIfam" id="TIGR02639">
    <property type="entry name" value="ClpA"/>
    <property type="match status" value="1"/>
</dbReference>
<dbReference type="EMBL" id="DTHO01000022">
    <property type="protein sequence ID" value="HGG99371.1"/>
    <property type="molecule type" value="Genomic_DNA"/>
</dbReference>
<dbReference type="InterPro" id="IPR003959">
    <property type="entry name" value="ATPase_AAA_core"/>
</dbReference>
<accession>A0A7C4EPT8</accession>
<dbReference type="InterPro" id="IPR028299">
    <property type="entry name" value="ClpA/B_CS2"/>
</dbReference>
<proteinExistence type="inferred from homology"/>
<dbReference type="GO" id="GO:0005524">
    <property type="term" value="F:ATP binding"/>
    <property type="evidence" value="ECO:0007669"/>
    <property type="project" value="UniProtKB-KW"/>
</dbReference>
<dbReference type="SMART" id="SM01086">
    <property type="entry name" value="ClpB_D2-small"/>
    <property type="match status" value="1"/>
</dbReference>
<evidence type="ECO:0000256" key="5">
    <source>
        <dbReference type="PROSITE-ProRule" id="PRU01251"/>
    </source>
</evidence>
<dbReference type="Pfam" id="PF07724">
    <property type="entry name" value="AAA_2"/>
    <property type="match status" value="1"/>
</dbReference>
<dbReference type="InterPro" id="IPR013461">
    <property type="entry name" value="ClpA"/>
</dbReference>
<organism evidence="8">
    <name type="scientific">Thermodesulfovibrio aggregans</name>
    <dbReference type="NCBI Taxonomy" id="86166"/>
    <lineage>
        <taxon>Bacteria</taxon>
        <taxon>Pseudomonadati</taxon>
        <taxon>Nitrospirota</taxon>
        <taxon>Thermodesulfovibrionia</taxon>
        <taxon>Thermodesulfovibrionales</taxon>
        <taxon>Thermodesulfovibrionaceae</taxon>
        <taxon>Thermodesulfovibrio</taxon>
    </lineage>
</organism>
<dbReference type="GO" id="GO:0006508">
    <property type="term" value="P:proteolysis"/>
    <property type="evidence" value="ECO:0007669"/>
    <property type="project" value="UniProtKB-KW"/>
</dbReference>
<dbReference type="Pfam" id="PF00004">
    <property type="entry name" value="AAA"/>
    <property type="match status" value="1"/>
</dbReference>
<dbReference type="InterPro" id="IPR019489">
    <property type="entry name" value="Clp_ATPase_C"/>
</dbReference>
<dbReference type="PROSITE" id="PS51903">
    <property type="entry name" value="CLP_R"/>
    <property type="match status" value="1"/>
</dbReference>
<evidence type="ECO:0000256" key="2">
    <source>
        <dbReference type="ARBA" id="ARBA00022741"/>
    </source>
</evidence>
<dbReference type="InterPro" id="IPR001270">
    <property type="entry name" value="ClpA/B"/>
</dbReference>
<dbReference type="AlphaFoldDB" id="A0A7C4EPT8"/>
<dbReference type="GO" id="GO:0034605">
    <property type="term" value="P:cellular response to heat"/>
    <property type="evidence" value="ECO:0007669"/>
    <property type="project" value="TreeGrafter"/>
</dbReference>
<dbReference type="PRINTS" id="PR00300">
    <property type="entry name" value="CLPPROTEASEA"/>
</dbReference>
<evidence type="ECO:0000256" key="6">
    <source>
        <dbReference type="RuleBase" id="RU004432"/>
    </source>
</evidence>
<dbReference type="FunFam" id="3.40.50.300:FF:000025">
    <property type="entry name" value="ATP-dependent Clp protease subunit"/>
    <property type="match status" value="1"/>
</dbReference>
<dbReference type="Pfam" id="PF02861">
    <property type="entry name" value="Clp_N"/>
    <property type="match status" value="1"/>
</dbReference>
<dbReference type="InterPro" id="IPR041546">
    <property type="entry name" value="ClpA/ClpB_AAA_lid"/>
</dbReference>
<dbReference type="SMART" id="SM00382">
    <property type="entry name" value="AAA"/>
    <property type="match status" value="2"/>
</dbReference>
<evidence type="ECO:0000256" key="4">
    <source>
        <dbReference type="ARBA" id="ARBA00023186"/>
    </source>
</evidence>
<dbReference type="Gene3D" id="3.40.50.300">
    <property type="entry name" value="P-loop containing nucleotide triphosphate hydrolases"/>
    <property type="match status" value="2"/>
</dbReference>
<protein>
    <submittedName>
        <fullName evidence="8">ATP-dependent Clp protease ATP-binding subunit ClpA</fullName>
    </submittedName>
</protein>
<comment type="similarity">
    <text evidence="6">Belongs to the ClpA/ClpB family.</text>
</comment>
<dbReference type="PANTHER" id="PTHR11638:SF111">
    <property type="entry name" value="ATP-DEPENDENT CLP PROTEASE ATP-BINDING SUBUNIT CLPA"/>
    <property type="match status" value="1"/>
</dbReference>
<dbReference type="CDD" id="cd00009">
    <property type="entry name" value="AAA"/>
    <property type="match status" value="1"/>
</dbReference>